<dbReference type="EMBL" id="JAMD01000004">
    <property type="protein sequence ID" value="KEJ95891.1"/>
    <property type="molecule type" value="Genomic_DNA"/>
</dbReference>
<evidence type="ECO:0000313" key="1">
    <source>
        <dbReference type="EMBL" id="KEJ95891.1"/>
    </source>
</evidence>
<organism evidence="1 2">
    <name type="scientific">Pseudosulfitobacter pseudonitzschiae</name>
    <dbReference type="NCBI Taxonomy" id="1402135"/>
    <lineage>
        <taxon>Bacteria</taxon>
        <taxon>Pseudomonadati</taxon>
        <taxon>Pseudomonadota</taxon>
        <taxon>Alphaproteobacteria</taxon>
        <taxon>Rhodobacterales</taxon>
        <taxon>Roseobacteraceae</taxon>
        <taxon>Pseudosulfitobacter</taxon>
    </lineage>
</organism>
<reference evidence="1 2" key="1">
    <citation type="submission" date="2014-01" db="EMBL/GenBank/DDBJ databases">
        <title>Sulfitobacter sp. H3 (MCCC 1A00686) Genome Sequencing.</title>
        <authorList>
            <person name="Lai Q."/>
            <person name="Hong Z."/>
        </authorList>
    </citation>
    <scope>NUCLEOTIDE SEQUENCE [LARGE SCALE GENOMIC DNA]</scope>
    <source>
        <strain evidence="1 2">H3</strain>
    </source>
</reference>
<gene>
    <name evidence="1" type="ORF">SUH3_16630</name>
</gene>
<accession>A0A073J2G8</accession>
<name>A0A073J2G8_9RHOB</name>
<dbReference type="Proteomes" id="UP000027746">
    <property type="component" value="Unassembled WGS sequence"/>
</dbReference>
<dbReference type="AlphaFoldDB" id="A0A073J2G8"/>
<proteinExistence type="predicted"/>
<protein>
    <submittedName>
        <fullName evidence="1">Uncharacterized protein</fullName>
    </submittedName>
</protein>
<evidence type="ECO:0000313" key="2">
    <source>
        <dbReference type="Proteomes" id="UP000027746"/>
    </source>
</evidence>
<comment type="caution">
    <text evidence="1">The sequence shown here is derived from an EMBL/GenBank/DDBJ whole genome shotgun (WGS) entry which is preliminary data.</text>
</comment>
<keyword evidence="2" id="KW-1185">Reference proteome</keyword>
<sequence length="256" mass="29078">MFNKIHRKTLDFDRLSTNNLFFEAEYTDANQLNLNLSHSIKHPEIEGITPVELAVLALTNPKDWANSSEEQPFRILTSTEVYYYIPVIIDMLNYDGEEADEAFGDNVEYLTSQLREAFLDSFSNKTPSLETSNNAFNIDSRVFHALNLAEGGEDLAQVKLILKSLCDRGLIVDPLIETVGVVGISVLGLVPTSFTKRTTEGDIIYRKISAMLWEYEYLSEDQKIETKLHFRAKAIVENIKKVIYSINETLNGNEKN</sequence>